<feature type="region of interest" description="Disordered" evidence="6">
    <location>
        <begin position="603"/>
        <end position="622"/>
    </location>
</feature>
<accession>A0ABM0MUN0</accession>
<feature type="transmembrane region" description="Helical" evidence="7">
    <location>
        <begin position="81"/>
        <end position="112"/>
    </location>
</feature>
<comment type="subcellular location">
    <subcellularLocation>
        <location evidence="1">Membrane</location>
        <topology evidence="1">Multi-pass membrane protein</topology>
    </subcellularLocation>
</comment>
<dbReference type="InterPro" id="IPR001898">
    <property type="entry name" value="SLC13A/DASS"/>
</dbReference>
<feature type="transmembrane region" description="Helical" evidence="7">
    <location>
        <begin position="497"/>
        <end position="518"/>
    </location>
</feature>
<keyword evidence="3 7" id="KW-0812">Transmembrane</keyword>
<evidence type="ECO:0000256" key="5">
    <source>
        <dbReference type="ARBA" id="ARBA00023136"/>
    </source>
</evidence>
<dbReference type="Pfam" id="PF00939">
    <property type="entry name" value="Na_sulph_symp"/>
    <property type="match status" value="1"/>
</dbReference>
<dbReference type="RefSeq" id="XP_006823721.1">
    <property type="nucleotide sequence ID" value="XM_006823658.1"/>
</dbReference>
<dbReference type="Proteomes" id="UP000694865">
    <property type="component" value="Unplaced"/>
</dbReference>
<feature type="transmembrane region" description="Helical" evidence="7">
    <location>
        <begin position="299"/>
        <end position="320"/>
    </location>
</feature>
<evidence type="ECO:0000256" key="3">
    <source>
        <dbReference type="ARBA" id="ARBA00022692"/>
    </source>
</evidence>
<evidence type="ECO:0000256" key="6">
    <source>
        <dbReference type="SAM" id="MobiDB-lite"/>
    </source>
</evidence>
<comment type="similarity">
    <text evidence="2">Belongs to the SLC13A/DASS transporter (TC 2.A.47) family. NADC subfamily.</text>
</comment>
<evidence type="ECO:0000256" key="4">
    <source>
        <dbReference type="ARBA" id="ARBA00022989"/>
    </source>
</evidence>
<gene>
    <name evidence="9" type="primary">LOC102803670</name>
</gene>
<dbReference type="GeneID" id="102803670"/>
<protein>
    <submittedName>
        <fullName evidence="9">Solute carrier family 13 member 5-like</fullName>
    </submittedName>
</protein>
<feature type="transmembrane region" description="Helical" evidence="7">
    <location>
        <begin position="466"/>
        <end position="485"/>
    </location>
</feature>
<keyword evidence="5 7" id="KW-0472">Membrane</keyword>
<evidence type="ECO:0000256" key="1">
    <source>
        <dbReference type="ARBA" id="ARBA00004141"/>
    </source>
</evidence>
<evidence type="ECO:0000256" key="7">
    <source>
        <dbReference type="SAM" id="Phobius"/>
    </source>
</evidence>
<feature type="transmembrane region" description="Helical" evidence="7">
    <location>
        <begin position="43"/>
        <end position="61"/>
    </location>
</feature>
<dbReference type="PANTHER" id="PTHR10283:SF82">
    <property type="entry name" value="SOLUTE CARRIER FAMILY 13 MEMBER 2"/>
    <property type="match status" value="1"/>
</dbReference>
<sequence length="677" mass="75986">MALYWMFQPIPISITGLIPLVMFPVMGILSMEDVCLNFMTESIMLLISAIIISSAVERYNLHRRLALRTLLFAGSEPKRLLLSLMITSAFLSMWIMNMAVYAMLFPIVQVLVEELEKQSRQDHSNTAGTVNSAYEQERHGNITRDENTIEMPVVVEEYSIVTEEEQKTDSSYTSDLTKNDTKGPSHLMMCFNLGLVHALIIGGVGTLVGTYLPLALVQNLETYYGPSAKPNFGEWMVYAIPTQIICLVLAWTWLSTMFLKLGQSILLCFSGRNNCREKKQMAERGIVVVLRKQYDELGAIKWSEIVVIFMFLVLIVMWLFQDPKFVTGWTSWFKQGFVRSSTFTVAATILCFIIPSTRPSLPHCNHDIDKFKPLLDWQYVVGRVPWDIILLAGGGLSLTVGVKESGLDMLIADKLNVLNSWDPWIVLLITTTMGALLTEFLSGALYLSIILPIVYVTAHVKGIHPYYFAIPITQAANLSFCLPAAHPLNAMLVSFKVVTVPTMAKVGVMLNFLCLIITNISMNTFGWKFFGVDTVPDWAVIDHVNATTTVAAVTKESSTIINVSRNVVSVENYTVTAATVVVTLMRFITAKQARSSEEFVKYDPTESGADESFSTREETPPLAVQRSKTIRRVPQRYGWNQGCSSQMHSMKKHQPVSNKPLMEMIMDIMAKCCERKM</sequence>
<evidence type="ECO:0000313" key="9">
    <source>
        <dbReference type="RefSeq" id="XP_006823721.1"/>
    </source>
</evidence>
<feature type="transmembrane region" description="Helical" evidence="7">
    <location>
        <begin position="340"/>
        <end position="358"/>
    </location>
</feature>
<reference evidence="9" key="1">
    <citation type="submission" date="2025-08" db="UniProtKB">
        <authorList>
            <consortium name="RefSeq"/>
        </authorList>
    </citation>
    <scope>IDENTIFICATION</scope>
    <source>
        <tissue evidence="9">Testes</tissue>
    </source>
</reference>
<keyword evidence="4 7" id="KW-1133">Transmembrane helix</keyword>
<keyword evidence="8" id="KW-1185">Reference proteome</keyword>
<dbReference type="PANTHER" id="PTHR10283">
    <property type="entry name" value="SOLUTE CARRIER FAMILY 13 MEMBER"/>
    <property type="match status" value="1"/>
</dbReference>
<feature type="transmembrane region" description="Helical" evidence="7">
    <location>
        <begin position="424"/>
        <end position="454"/>
    </location>
</feature>
<feature type="transmembrane region" description="Helical" evidence="7">
    <location>
        <begin position="12"/>
        <end position="31"/>
    </location>
</feature>
<feature type="transmembrane region" description="Helical" evidence="7">
    <location>
        <begin position="191"/>
        <end position="215"/>
    </location>
</feature>
<evidence type="ECO:0000313" key="8">
    <source>
        <dbReference type="Proteomes" id="UP000694865"/>
    </source>
</evidence>
<feature type="transmembrane region" description="Helical" evidence="7">
    <location>
        <begin position="379"/>
        <end position="400"/>
    </location>
</feature>
<feature type="transmembrane region" description="Helical" evidence="7">
    <location>
        <begin position="235"/>
        <end position="254"/>
    </location>
</feature>
<name>A0ABM0MUN0_SACKO</name>
<proteinExistence type="inferred from homology"/>
<evidence type="ECO:0000256" key="2">
    <source>
        <dbReference type="ARBA" id="ARBA00006772"/>
    </source>
</evidence>
<organism evidence="8 9">
    <name type="scientific">Saccoglossus kowalevskii</name>
    <name type="common">Acorn worm</name>
    <dbReference type="NCBI Taxonomy" id="10224"/>
    <lineage>
        <taxon>Eukaryota</taxon>
        <taxon>Metazoa</taxon>
        <taxon>Hemichordata</taxon>
        <taxon>Enteropneusta</taxon>
        <taxon>Harrimaniidae</taxon>
        <taxon>Saccoglossus</taxon>
    </lineage>
</organism>